<gene>
    <name evidence="6" type="ORF">IDH41_21005</name>
</gene>
<proteinExistence type="predicted"/>
<dbReference type="PROSITE" id="PS01124">
    <property type="entry name" value="HTH_ARAC_FAMILY_2"/>
    <property type="match status" value="1"/>
</dbReference>
<name>A0A927H7W2_9BACL</name>
<accession>A0A927H7W2</accession>
<keyword evidence="4" id="KW-0812">Transmembrane</keyword>
<dbReference type="PANTHER" id="PTHR43280:SF28">
    <property type="entry name" value="HTH-TYPE TRANSCRIPTIONAL ACTIVATOR RHAS"/>
    <property type="match status" value="1"/>
</dbReference>
<evidence type="ECO:0000256" key="1">
    <source>
        <dbReference type="ARBA" id="ARBA00023015"/>
    </source>
</evidence>
<evidence type="ECO:0000256" key="2">
    <source>
        <dbReference type="ARBA" id="ARBA00023125"/>
    </source>
</evidence>
<keyword evidence="1" id="KW-0805">Transcription regulation</keyword>
<dbReference type="InterPro" id="IPR018060">
    <property type="entry name" value="HTH_AraC"/>
</dbReference>
<dbReference type="RefSeq" id="WP_190864519.1">
    <property type="nucleotide sequence ID" value="NZ_JACXIY010000026.1"/>
</dbReference>
<dbReference type="Pfam" id="PF12833">
    <property type="entry name" value="HTH_18"/>
    <property type="match status" value="1"/>
</dbReference>
<evidence type="ECO:0000313" key="6">
    <source>
        <dbReference type="EMBL" id="MBD2871068.1"/>
    </source>
</evidence>
<protein>
    <submittedName>
        <fullName evidence="6">Helix-turn-helix domain-containing protein</fullName>
    </submittedName>
</protein>
<dbReference type="AlphaFoldDB" id="A0A927H7W2"/>
<keyword evidence="2" id="KW-0238">DNA-binding</keyword>
<dbReference type="GO" id="GO:0003700">
    <property type="term" value="F:DNA-binding transcription factor activity"/>
    <property type="evidence" value="ECO:0007669"/>
    <property type="project" value="InterPro"/>
</dbReference>
<keyword evidence="3" id="KW-0804">Transcription</keyword>
<dbReference type="Pfam" id="PF17853">
    <property type="entry name" value="GGDEF_2"/>
    <property type="match status" value="1"/>
</dbReference>
<evidence type="ECO:0000256" key="3">
    <source>
        <dbReference type="ARBA" id="ARBA00023163"/>
    </source>
</evidence>
<dbReference type="SMART" id="SM00342">
    <property type="entry name" value="HTH_ARAC"/>
    <property type="match status" value="1"/>
</dbReference>
<dbReference type="Gene3D" id="1.10.10.60">
    <property type="entry name" value="Homeodomain-like"/>
    <property type="match status" value="2"/>
</dbReference>
<keyword evidence="4" id="KW-1133">Transmembrane helix</keyword>
<keyword evidence="7" id="KW-1185">Reference proteome</keyword>
<keyword evidence="4" id="KW-0472">Membrane</keyword>
<sequence length="763" mass="87728">MFITLLLSYLGVFLIPVIIGSVVYVRIEQIMIDNAYRSNAALLEQMKHVMDGRTQEIDNLMHQIVFHPKAELLLDGSADTAREQYPFFEFMKELSRYSAFNNLLYDFYIYFVEADSIITTTLKTDPVTFYHQIYKDLDRTFDQYKQEVLLGPHTKTYLPVQLQVNGLKKERKIAYMQSLPLGERDDVTGNLVILIDDRQLRDTLMEIEGLHDGDIYIYSGEHQLLLGPEESLVSAEVYLNRLKDGQSAGFFDDSEVSDQFVAYTVSAKNGWTYLSVFPKSVVLEQVNDIKRWSLLTVLLCVLAGIGACVYLTRKQYGPIRDVVRMIGRGAKGSEATNANEVELIRHTLEELFGEENRLQEKLRQQLPTLRADFLSRLIRGQVDADSITAQDLNFMGIAFEEPWFRVLVMELQYSEGFMRQDSEREWALVRFVLMNLCRDLLDEQGYAFETEKNRIVVLWNKTDDREDMLHEVNGFSDSVVRTMAARFKTTISIGIGGAKHGFAQIAEGYDEAMLALSYRMVASERSILHYNEVLASRSGTYRFPMDTEVQLVNYVKNGDEGNAIRLLDQLHELNFKHEDLSPDMAQYLYMELNGTLLKAMDQLRLDYRQFFSEEQGPPLALDESATAAELHERIKGRFVEACRSVKEDRTDYSKSLYQEMVQYLEEHYPDNNLSLTMLADRFNRNPVYVSSFFKKHGGENVTDVLTRIRVGGAKQLLMETDLTVNEIALRVGYSNNIVLTKVFKKLEGITPGSFREQARKSQD</sequence>
<dbReference type="Proteomes" id="UP000632125">
    <property type="component" value="Unassembled WGS sequence"/>
</dbReference>
<comment type="caution">
    <text evidence="6">The sequence shown here is derived from an EMBL/GenBank/DDBJ whole genome shotgun (WGS) entry which is preliminary data.</text>
</comment>
<dbReference type="InterPro" id="IPR009057">
    <property type="entry name" value="Homeodomain-like_sf"/>
</dbReference>
<reference evidence="6" key="1">
    <citation type="submission" date="2020-09" db="EMBL/GenBank/DDBJ databases">
        <title>A novel bacterium of genus Paenibacillus, isolated from South China Sea.</title>
        <authorList>
            <person name="Huang H."/>
            <person name="Mo K."/>
            <person name="Hu Y."/>
        </authorList>
    </citation>
    <scope>NUCLEOTIDE SEQUENCE</scope>
    <source>
        <strain evidence="6">IB182493</strain>
    </source>
</reference>
<dbReference type="PROSITE" id="PS00041">
    <property type="entry name" value="HTH_ARAC_FAMILY_1"/>
    <property type="match status" value="1"/>
</dbReference>
<dbReference type="PANTHER" id="PTHR43280">
    <property type="entry name" value="ARAC-FAMILY TRANSCRIPTIONAL REGULATOR"/>
    <property type="match status" value="1"/>
</dbReference>
<evidence type="ECO:0000256" key="4">
    <source>
        <dbReference type="SAM" id="Phobius"/>
    </source>
</evidence>
<evidence type="ECO:0000313" key="7">
    <source>
        <dbReference type="Proteomes" id="UP000632125"/>
    </source>
</evidence>
<dbReference type="InterPro" id="IPR018062">
    <property type="entry name" value="HTH_AraC-typ_CS"/>
</dbReference>
<evidence type="ECO:0000259" key="5">
    <source>
        <dbReference type="PROSITE" id="PS01124"/>
    </source>
</evidence>
<dbReference type="EMBL" id="JACXIY010000026">
    <property type="protein sequence ID" value="MBD2871068.1"/>
    <property type="molecule type" value="Genomic_DNA"/>
</dbReference>
<dbReference type="SUPFAM" id="SSF46689">
    <property type="entry name" value="Homeodomain-like"/>
    <property type="match status" value="1"/>
</dbReference>
<feature type="domain" description="HTH araC/xylS-type" evidence="5">
    <location>
        <begin position="658"/>
        <end position="757"/>
    </location>
</feature>
<organism evidence="6 7">
    <name type="scientific">Paenibacillus arenilitoris</name>
    <dbReference type="NCBI Taxonomy" id="2772299"/>
    <lineage>
        <taxon>Bacteria</taxon>
        <taxon>Bacillati</taxon>
        <taxon>Bacillota</taxon>
        <taxon>Bacilli</taxon>
        <taxon>Bacillales</taxon>
        <taxon>Paenibacillaceae</taxon>
        <taxon>Paenibacillus</taxon>
    </lineage>
</organism>
<dbReference type="InterPro" id="IPR041522">
    <property type="entry name" value="CdaR_GGDEF"/>
</dbReference>
<dbReference type="GO" id="GO:0043565">
    <property type="term" value="F:sequence-specific DNA binding"/>
    <property type="evidence" value="ECO:0007669"/>
    <property type="project" value="InterPro"/>
</dbReference>
<feature type="transmembrane region" description="Helical" evidence="4">
    <location>
        <begin position="6"/>
        <end position="27"/>
    </location>
</feature>